<protein>
    <recommendedName>
        <fullName evidence="4">Lipoprotein</fullName>
    </recommendedName>
</protein>
<name>A0ABW5RJS3_9MICO</name>
<dbReference type="EMBL" id="JBHUNF010000004">
    <property type="protein sequence ID" value="MFD2675187.1"/>
    <property type="molecule type" value="Genomic_DNA"/>
</dbReference>
<proteinExistence type="predicted"/>
<comment type="caution">
    <text evidence="2">The sequence shown here is derived from an EMBL/GenBank/DDBJ whole genome shotgun (WGS) entry which is preliminary data.</text>
</comment>
<evidence type="ECO:0008006" key="4">
    <source>
        <dbReference type="Google" id="ProtNLM"/>
    </source>
</evidence>
<keyword evidence="1" id="KW-0732">Signal</keyword>
<keyword evidence="3" id="KW-1185">Reference proteome</keyword>
<evidence type="ECO:0000313" key="3">
    <source>
        <dbReference type="Proteomes" id="UP001597453"/>
    </source>
</evidence>
<reference evidence="3" key="1">
    <citation type="journal article" date="2019" name="Int. J. Syst. Evol. Microbiol.">
        <title>The Global Catalogue of Microorganisms (GCM) 10K type strain sequencing project: providing services to taxonomists for standard genome sequencing and annotation.</title>
        <authorList>
            <consortium name="The Broad Institute Genomics Platform"/>
            <consortium name="The Broad Institute Genome Sequencing Center for Infectious Disease"/>
            <person name="Wu L."/>
            <person name="Ma J."/>
        </authorList>
    </citation>
    <scope>NUCLEOTIDE SEQUENCE [LARGE SCALE GENOMIC DNA]</scope>
    <source>
        <strain evidence="3">TISTR 1511</strain>
    </source>
</reference>
<accession>A0ABW5RJS3</accession>
<evidence type="ECO:0000313" key="2">
    <source>
        <dbReference type="EMBL" id="MFD2675187.1"/>
    </source>
</evidence>
<organism evidence="2 3">
    <name type="scientific">Gulosibacter bifidus</name>
    <dbReference type="NCBI Taxonomy" id="272239"/>
    <lineage>
        <taxon>Bacteria</taxon>
        <taxon>Bacillati</taxon>
        <taxon>Actinomycetota</taxon>
        <taxon>Actinomycetes</taxon>
        <taxon>Micrococcales</taxon>
        <taxon>Microbacteriaceae</taxon>
        <taxon>Gulosibacter</taxon>
    </lineage>
</organism>
<sequence>MTLGNISRKVAKRVGSTLLLVLLLSGCAARGENGVSEASSVPTLDALGQKDRSVQIQQQIRDIVPERVVNMEVNDLPEIGERPATLLRCQAGAEVASVGSGEGIPVYYSGTFALGLKSDVHGDDLLMRIDDQIRDFSGWEQAIYTHENASGTHKWFTDDGFMVLIDVTELDRGDGLQLSVNVTSPCFIPENPYKAGDKI</sequence>
<feature type="chain" id="PRO_5045104728" description="Lipoprotein" evidence="1">
    <location>
        <begin position="31"/>
        <end position="199"/>
    </location>
</feature>
<dbReference type="RefSeq" id="WP_159421491.1">
    <property type="nucleotide sequence ID" value="NZ_JBHUNF010000004.1"/>
</dbReference>
<dbReference type="Proteomes" id="UP001597453">
    <property type="component" value="Unassembled WGS sequence"/>
</dbReference>
<feature type="signal peptide" evidence="1">
    <location>
        <begin position="1"/>
        <end position="30"/>
    </location>
</feature>
<evidence type="ECO:0000256" key="1">
    <source>
        <dbReference type="SAM" id="SignalP"/>
    </source>
</evidence>
<gene>
    <name evidence="2" type="ORF">ACFSUQ_07760</name>
</gene>